<dbReference type="GO" id="GO:0005975">
    <property type="term" value="P:carbohydrate metabolic process"/>
    <property type="evidence" value="ECO:0007669"/>
    <property type="project" value="InterPro"/>
</dbReference>
<feature type="domain" description="Beta-hexosaminidase bacterial type N-terminal" evidence="9">
    <location>
        <begin position="45"/>
        <end position="177"/>
    </location>
</feature>
<name>A0A916JFE0_9BACT</name>
<dbReference type="GO" id="GO:0004563">
    <property type="term" value="F:beta-N-acetylhexosaminidase activity"/>
    <property type="evidence" value="ECO:0007669"/>
    <property type="project" value="UniProtKB-EC"/>
</dbReference>
<dbReference type="InterPro" id="IPR029018">
    <property type="entry name" value="Hex-like_dom2"/>
</dbReference>
<dbReference type="GO" id="GO:0016020">
    <property type="term" value="C:membrane"/>
    <property type="evidence" value="ECO:0007669"/>
    <property type="project" value="TreeGrafter"/>
</dbReference>
<gene>
    <name evidence="10" type="ORF">DYBT9275_03057</name>
</gene>
<dbReference type="AlphaFoldDB" id="A0A916JFE0"/>
<feature type="chain" id="PRO_5036857487" description="beta-N-acetylhexosaminidase" evidence="7">
    <location>
        <begin position="33"/>
        <end position="878"/>
    </location>
</feature>
<evidence type="ECO:0000259" key="9">
    <source>
        <dbReference type="Pfam" id="PF02838"/>
    </source>
</evidence>
<feature type="signal peptide" evidence="7">
    <location>
        <begin position="1"/>
        <end position="32"/>
    </location>
</feature>
<evidence type="ECO:0000256" key="6">
    <source>
        <dbReference type="PIRSR" id="PIRSR625705-1"/>
    </source>
</evidence>
<dbReference type="PANTHER" id="PTHR22600">
    <property type="entry name" value="BETA-HEXOSAMINIDASE"/>
    <property type="match status" value="1"/>
</dbReference>
<keyword evidence="7" id="KW-0732">Signal</keyword>
<evidence type="ECO:0000313" key="11">
    <source>
        <dbReference type="Proteomes" id="UP000680038"/>
    </source>
</evidence>
<feature type="domain" description="Glycoside hydrolase family 20 catalytic" evidence="8">
    <location>
        <begin position="183"/>
        <end position="410"/>
    </location>
</feature>
<sequence length="878" mass="99382">MYILSGKKRNKMSRWVLYILSLFLLQQYAARATHLQTNKVAGMLPVLPFPQVVKQGQHNMLYPASSDFRVKGLDAAQKQRLKAHWDTFMSQLKSASQKKKQIIELVFLKDLPATDTALVSRSRLYRDSIGTEGYLLQAVSGKVTIAAHTETGLFYGLQTLRQLTRAGWAQEIFIADWPAFPTRVIFDDISRGPISTIDYIKKQIERMAELKINYLSFYIEHIVQPLSHPDFAPKDGKLTIAQIRELSAYAEKFHMKLIGGFQSFGHFEKILALPQYKSMGETGTLISPLDPKARQFLEDVIGELAEAFNAPWFNVNCDETFDLNKGKSKGYIDSIGADRFYADHLNFLYGVLKKHKKKMMLWGDVAIEYEKIPEMLPRDVVYLTWEYGDAKSYDRWIRPFASRGLEFMVCPGVLNSYRMFPDMVMAKANIKGFTEAGKKQGATGAFTTIWDDGGTYLFSADWYGVYTAAEKSWNLSPEIEAGFDTRYSLTSYGEADDHYVRALFKLLELRSLPLTYNMNDVLWQQELLPEKGQPLWLNNTSVPDAKRILAEASALLAAAKPQLNTADIGTLAHSIAQYTLMMDARQILAAAAARYRQAVELKPERAADAEKLVQQSADAVKSLKERYVVLKNNFRKSWLRENQPYWLDVVMATYDVKINALHGLESALLKAQKPVAGKLELPAPGEIRFDISETPHTYFTYWLLTGPFPVEKEGTVPSFLYSENEEYNKPPIPGGIATYEGKNYRWHKFASKNGGMINLDTYFFKTGFEKTAPTVGYAYCTLNVTGKAVSEVFVTSTAGTEVFCDGKKVATVPGNAKHAAEQRIAISLGKGNHLFLLKIPRNTQVPWTFNMRLTDDLQVVNTKHKYQTNSKNKIYEVE</sequence>
<dbReference type="PANTHER" id="PTHR22600:SF57">
    <property type="entry name" value="BETA-N-ACETYLHEXOSAMINIDASE"/>
    <property type="match status" value="1"/>
</dbReference>
<evidence type="ECO:0000259" key="8">
    <source>
        <dbReference type="Pfam" id="PF00728"/>
    </source>
</evidence>
<dbReference type="SUPFAM" id="SSF51445">
    <property type="entry name" value="(Trans)glycosidases"/>
    <property type="match status" value="1"/>
</dbReference>
<evidence type="ECO:0000256" key="3">
    <source>
        <dbReference type="ARBA" id="ARBA00012663"/>
    </source>
</evidence>
<organism evidence="10 11">
    <name type="scientific">Dyadobacter helix</name>
    <dbReference type="NCBI Taxonomy" id="2822344"/>
    <lineage>
        <taxon>Bacteria</taxon>
        <taxon>Pseudomonadati</taxon>
        <taxon>Bacteroidota</taxon>
        <taxon>Cytophagia</taxon>
        <taxon>Cytophagales</taxon>
        <taxon>Spirosomataceae</taxon>
        <taxon>Dyadobacter</taxon>
    </lineage>
</organism>
<keyword evidence="11" id="KW-1185">Reference proteome</keyword>
<dbReference type="InterPro" id="IPR017853">
    <property type="entry name" value="GH"/>
</dbReference>
<feature type="active site" description="Proton donor" evidence="6">
    <location>
        <position position="319"/>
    </location>
</feature>
<dbReference type="Proteomes" id="UP000680038">
    <property type="component" value="Unassembled WGS sequence"/>
</dbReference>
<dbReference type="EC" id="3.2.1.52" evidence="3"/>
<dbReference type="Gene3D" id="3.30.379.10">
    <property type="entry name" value="Chitobiase/beta-hexosaminidase domain 2-like"/>
    <property type="match status" value="1"/>
</dbReference>
<comment type="caution">
    <text evidence="10">The sequence shown here is derived from an EMBL/GenBank/DDBJ whole genome shotgun (WGS) entry which is preliminary data.</text>
</comment>
<dbReference type="SUPFAM" id="SSF55545">
    <property type="entry name" value="beta-N-acetylhexosaminidase-like domain"/>
    <property type="match status" value="1"/>
</dbReference>
<dbReference type="Gene3D" id="3.20.20.80">
    <property type="entry name" value="Glycosidases"/>
    <property type="match status" value="1"/>
</dbReference>
<evidence type="ECO:0000256" key="5">
    <source>
        <dbReference type="ARBA" id="ARBA00023295"/>
    </source>
</evidence>
<dbReference type="Pfam" id="PF00728">
    <property type="entry name" value="Glyco_hydro_20"/>
    <property type="match status" value="1"/>
</dbReference>
<protein>
    <recommendedName>
        <fullName evidence="3">beta-N-acetylhexosaminidase</fullName>
        <ecNumber evidence="3">3.2.1.52</ecNumber>
    </recommendedName>
</protein>
<evidence type="ECO:0000256" key="1">
    <source>
        <dbReference type="ARBA" id="ARBA00001231"/>
    </source>
</evidence>
<dbReference type="EMBL" id="CAJRAF010000002">
    <property type="protein sequence ID" value="CAG5003104.1"/>
    <property type="molecule type" value="Genomic_DNA"/>
</dbReference>
<evidence type="ECO:0000256" key="2">
    <source>
        <dbReference type="ARBA" id="ARBA00006285"/>
    </source>
</evidence>
<comment type="catalytic activity">
    <reaction evidence="1">
        <text>Hydrolysis of terminal non-reducing N-acetyl-D-hexosamine residues in N-acetyl-beta-D-hexosaminides.</text>
        <dbReference type="EC" id="3.2.1.52"/>
    </reaction>
</comment>
<dbReference type="GO" id="GO:0030203">
    <property type="term" value="P:glycosaminoglycan metabolic process"/>
    <property type="evidence" value="ECO:0007669"/>
    <property type="project" value="TreeGrafter"/>
</dbReference>
<dbReference type="InterPro" id="IPR025705">
    <property type="entry name" value="Beta_hexosaminidase_sua/sub"/>
</dbReference>
<keyword evidence="5" id="KW-0326">Glycosidase</keyword>
<accession>A0A916JFE0</accession>
<dbReference type="InterPro" id="IPR015882">
    <property type="entry name" value="HEX_bac_N"/>
</dbReference>
<proteinExistence type="inferred from homology"/>
<evidence type="ECO:0000256" key="7">
    <source>
        <dbReference type="SAM" id="SignalP"/>
    </source>
</evidence>
<reference evidence="10" key="1">
    <citation type="submission" date="2021-04" db="EMBL/GenBank/DDBJ databases">
        <authorList>
            <person name="Rodrigo-Torres L."/>
            <person name="Arahal R. D."/>
            <person name="Lucena T."/>
        </authorList>
    </citation>
    <scope>NUCLEOTIDE SEQUENCE</scope>
    <source>
        <strain evidence="10">CECT 9275</strain>
    </source>
</reference>
<evidence type="ECO:0000256" key="4">
    <source>
        <dbReference type="ARBA" id="ARBA00022801"/>
    </source>
</evidence>
<evidence type="ECO:0000313" key="10">
    <source>
        <dbReference type="EMBL" id="CAG5003104.1"/>
    </source>
</evidence>
<comment type="similarity">
    <text evidence="2">Belongs to the glycosyl hydrolase 20 family.</text>
</comment>
<keyword evidence="4" id="KW-0378">Hydrolase</keyword>
<dbReference type="InterPro" id="IPR015883">
    <property type="entry name" value="Glyco_hydro_20_cat"/>
</dbReference>
<dbReference type="Pfam" id="PF02838">
    <property type="entry name" value="Glyco_hydro_20b"/>
    <property type="match status" value="1"/>
</dbReference>